<reference evidence="2 4" key="2">
    <citation type="journal article" date="2017" name="Int. J. Syst. Evol. Microbiol.">
        <title>Mycobacterium talmoniae sp. nov., a slowly growing mycobacterium isolated from human respiratory samples.</title>
        <authorList>
            <person name="Davidson R.M."/>
            <person name="DeGroote M.A."/>
            <person name="Marola J.L."/>
            <person name="Buss S."/>
            <person name="Jones V."/>
            <person name="McNeil M.R."/>
            <person name="Freifeld A.G."/>
            <person name="Elaine Epperson L."/>
            <person name="Hasan N.A."/>
            <person name="Jackson M."/>
            <person name="Iwen P.C."/>
            <person name="Salfinger M."/>
            <person name="Strong M."/>
        </authorList>
    </citation>
    <scope>NUCLEOTIDE SEQUENCE [LARGE SCALE GENOMIC DNA]</scope>
    <source>
        <strain evidence="2 4">ATCC BAA-2683</strain>
    </source>
</reference>
<dbReference type="EMBL" id="MLQM01000026">
    <property type="protein sequence ID" value="OHV04971.1"/>
    <property type="molecule type" value="Genomic_DNA"/>
</dbReference>
<reference evidence="2" key="3">
    <citation type="submission" date="2018-01" db="EMBL/GenBank/DDBJ databases">
        <authorList>
            <person name="Gaut B.S."/>
            <person name="Morton B.R."/>
            <person name="Clegg M.T."/>
            <person name="Duvall M.R."/>
        </authorList>
    </citation>
    <scope>NUCLEOTIDE SEQUENCE</scope>
    <source>
        <strain evidence="2">ATCC BAA-2683</strain>
    </source>
</reference>
<dbReference type="Proteomes" id="UP000179734">
    <property type="component" value="Unassembled WGS sequence"/>
</dbReference>
<dbReference type="EMBL" id="PPEA01000211">
    <property type="protein sequence ID" value="PQM48336.1"/>
    <property type="molecule type" value="Genomic_DNA"/>
</dbReference>
<organism evidence="1 3">
    <name type="scientific">Mycobacterium talmoniae</name>
    <dbReference type="NCBI Taxonomy" id="1858794"/>
    <lineage>
        <taxon>Bacteria</taxon>
        <taxon>Bacillati</taxon>
        <taxon>Actinomycetota</taxon>
        <taxon>Actinomycetes</taxon>
        <taxon>Mycobacteriales</taxon>
        <taxon>Mycobacteriaceae</taxon>
        <taxon>Mycobacterium</taxon>
    </lineage>
</organism>
<reference evidence="1 3" key="1">
    <citation type="submission" date="2016-10" db="EMBL/GenBank/DDBJ databases">
        <title>Genome sequence of Mycobacterium talmonii.</title>
        <authorList>
            <person name="Greninger A.L."/>
            <person name="Elliott B."/>
            <person name="Vasireddy S."/>
            <person name="Vasireddy R."/>
        </authorList>
    </citation>
    <scope>NUCLEOTIDE SEQUENCE [LARGE SCALE GENOMIC DNA]</scope>
    <source>
        <strain evidence="1">MO-5499</strain>
        <strain evidence="3">NE-TNMC-100812</strain>
    </source>
</reference>
<sequence length="298" mass="32766">MRIPWRKGRAAPVIRDDQDRQRLVRQLAVEALRRRGVQVRPAPEDVLGDDWLVGQDGYQYRLYNLQLVCSQLPQADWAARVEFHFDQMLAGRSAPDIGELSEPELLAQIRTRLQPKDGSGLQSLGYVRPAFDGLVVELNRDLPTTVVTLGDSSVDGRDLDFLYQVGQRNTNAEPTTSETVGPGVLALTGDSFFIASKALDMPHLVASLFGAAPLGVVFSVPHRSLLFLHPVGPHTLEAVQWLAPVTLGQTQEPPGGAVSRDTYYWHGGVVQPITRLDNESAAIEIRVEGMFGEALSQL</sequence>
<accession>A0A1S1NGU3</accession>
<evidence type="ECO:0000313" key="4">
    <source>
        <dbReference type="Proteomes" id="UP000238296"/>
    </source>
</evidence>
<dbReference type="RefSeq" id="WP_071023994.1">
    <property type="nucleotide sequence ID" value="NZ_MLQM01000026.1"/>
</dbReference>
<dbReference type="AlphaFoldDB" id="A0A1S1NGU3"/>
<comment type="caution">
    <text evidence="1">The sequence shown here is derived from an EMBL/GenBank/DDBJ whole genome shotgun (WGS) entry which is preliminary data.</text>
</comment>
<proteinExistence type="predicted"/>
<gene>
    <name evidence="1" type="ORF">BKN37_07560</name>
    <name evidence="2" type="ORF">C1Y40_01450</name>
</gene>
<evidence type="ECO:0000313" key="2">
    <source>
        <dbReference type="EMBL" id="PQM48336.1"/>
    </source>
</evidence>
<evidence type="ECO:0000313" key="1">
    <source>
        <dbReference type="EMBL" id="OHV04971.1"/>
    </source>
</evidence>
<dbReference type="Proteomes" id="UP000238296">
    <property type="component" value="Unassembled WGS sequence"/>
</dbReference>
<keyword evidence="3" id="KW-1185">Reference proteome</keyword>
<evidence type="ECO:0000313" key="3">
    <source>
        <dbReference type="Proteomes" id="UP000179734"/>
    </source>
</evidence>
<protein>
    <submittedName>
        <fullName evidence="1">Uncharacterized protein</fullName>
    </submittedName>
</protein>
<name>A0A1S1NGU3_9MYCO</name>